<keyword evidence="1" id="KW-0812">Transmembrane</keyword>
<dbReference type="InterPro" id="IPR004993">
    <property type="entry name" value="GH3"/>
</dbReference>
<name>A0A7M7GI98_STRPU</name>
<protein>
    <recommendedName>
        <fullName evidence="6">GH3 domain-containing protein</fullName>
    </recommendedName>
</protein>
<dbReference type="Pfam" id="PF23572">
    <property type="entry name" value="GH3_C"/>
    <property type="match status" value="1"/>
</dbReference>
<feature type="domain" description="GH3 C-terminal" evidence="3">
    <location>
        <begin position="539"/>
        <end position="621"/>
    </location>
</feature>
<dbReference type="InterPro" id="IPR055377">
    <property type="entry name" value="GH3_M"/>
</dbReference>
<dbReference type="KEGG" id="spu:100891684"/>
<reference evidence="5" key="1">
    <citation type="submission" date="2015-02" db="EMBL/GenBank/DDBJ databases">
        <title>Genome sequencing for Strongylocentrotus purpuratus.</title>
        <authorList>
            <person name="Murali S."/>
            <person name="Liu Y."/>
            <person name="Vee V."/>
            <person name="English A."/>
            <person name="Wang M."/>
            <person name="Skinner E."/>
            <person name="Han Y."/>
            <person name="Muzny D.M."/>
            <person name="Worley K.C."/>
            <person name="Gibbs R.A."/>
        </authorList>
    </citation>
    <scope>NUCLEOTIDE SEQUENCE</scope>
</reference>
<evidence type="ECO:0000256" key="1">
    <source>
        <dbReference type="SAM" id="Phobius"/>
    </source>
</evidence>
<dbReference type="RefSeq" id="XP_003728244.2">
    <property type="nucleotide sequence ID" value="XM_003728196.3"/>
</dbReference>
<dbReference type="OMA" id="YIRTTGT"/>
<evidence type="ECO:0000313" key="4">
    <source>
        <dbReference type="EnsemblMetazoa" id="XP_003728244"/>
    </source>
</evidence>
<feature type="domain" description="GH3 middle" evidence="2">
    <location>
        <begin position="415"/>
        <end position="484"/>
    </location>
</feature>
<feature type="transmembrane region" description="Helical" evidence="1">
    <location>
        <begin position="33"/>
        <end position="55"/>
    </location>
</feature>
<evidence type="ECO:0000259" key="3">
    <source>
        <dbReference type="Pfam" id="PF23572"/>
    </source>
</evidence>
<dbReference type="Pfam" id="PF03321">
    <property type="entry name" value="GH3"/>
    <property type="match status" value="1"/>
</dbReference>
<keyword evidence="1" id="KW-0472">Membrane</keyword>
<sequence length="637" mass="72224">MAGLHVKLSALAATWALLSGVSLYAAFCVSSPIWMRVISGLIGLVFLILALVYVWIFIKRPCPNQSLFEVTVHFLISLVLGLKGKSSHSEILKTCKNPMMHQRRLWREILDLNGRTAYADDHGLRGMPTLGDLRKQHPLSGYERFRPYVERMLEGEENVLVDGIPDSYIRTTGTTGKSKYIPQKNKTKMFLKVGSVMGHITNCHYPTSPLAKTLYLYVAPKVLTTKSGSRIETAATMSDGHDWFFAQFSVPACGFRIGAMHEAFYVQLLFALKDPDLGHIIIGFLHFLESGMKLLEKEWKNLTRDIERGTIKADLNLLPAIRESLTKELQTYGPDPARAAQLRGEFEKGFEGIIERIWPKVPVLVGIDSTGSWPRLSKTYAKGLPLLCSFYGCSESMIGVYPGPKFIDKKGYLPLVKWSVFEFIKEEEMSSSQPRTFFLNELDQGQNYEVVITQPFGLYRYRMGDVIQVIGFHENMPVIDFLYRTGQMLNIRYEKLDQRVVSDSIRSATAKWTGMTLIEFAVAESTLLNEKCSIYEPNELMPYYIFFLEMNDPSQPLSDEYRSMIDAELRNRNSDVERLRGEGAISHPRVHVVRPGAFAALERYLLANTGASANQYKVPRKLRTIAMLEVMLENLVS</sequence>
<dbReference type="GeneID" id="100891684"/>
<dbReference type="OrthoDB" id="10004661at2759"/>
<dbReference type="AlphaFoldDB" id="A0A7M7GI98"/>
<dbReference type="GO" id="GO:0016881">
    <property type="term" value="F:acid-amino acid ligase activity"/>
    <property type="evidence" value="ECO:0000318"/>
    <property type="project" value="GO_Central"/>
</dbReference>
<dbReference type="PANTHER" id="PTHR31901:SF9">
    <property type="entry name" value="GH3 DOMAIN-CONTAINING PROTEIN"/>
    <property type="match status" value="1"/>
</dbReference>
<dbReference type="InParanoid" id="A0A7M7GI98"/>
<dbReference type="Proteomes" id="UP000007110">
    <property type="component" value="Unassembled WGS sequence"/>
</dbReference>
<evidence type="ECO:0000313" key="5">
    <source>
        <dbReference type="Proteomes" id="UP000007110"/>
    </source>
</evidence>
<organism evidence="4 5">
    <name type="scientific">Strongylocentrotus purpuratus</name>
    <name type="common">Purple sea urchin</name>
    <dbReference type="NCBI Taxonomy" id="7668"/>
    <lineage>
        <taxon>Eukaryota</taxon>
        <taxon>Metazoa</taxon>
        <taxon>Echinodermata</taxon>
        <taxon>Eleutherozoa</taxon>
        <taxon>Echinozoa</taxon>
        <taxon>Echinoidea</taxon>
        <taxon>Euechinoidea</taxon>
        <taxon>Echinacea</taxon>
        <taxon>Camarodonta</taxon>
        <taxon>Echinidea</taxon>
        <taxon>Strongylocentrotidae</taxon>
        <taxon>Strongylocentrotus</taxon>
    </lineage>
</organism>
<dbReference type="InterPro" id="IPR055378">
    <property type="entry name" value="GH3_C"/>
</dbReference>
<evidence type="ECO:0000259" key="2">
    <source>
        <dbReference type="Pfam" id="PF23571"/>
    </source>
</evidence>
<dbReference type="GO" id="GO:0005737">
    <property type="term" value="C:cytoplasm"/>
    <property type="evidence" value="ECO:0000318"/>
    <property type="project" value="GO_Central"/>
</dbReference>
<accession>A0A7M7GI98</accession>
<keyword evidence="5" id="KW-1185">Reference proteome</keyword>
<proteinExistence type="predicted"/>
<reference evidence="4" key="2">
    <citation type="submission" date="2021-01" db="UniProtKB">
        <authorList>
            <consortium name="EnsemblMetazoa"/>
        </authorList>
    </citation>
    <scope>IDENTIFICATION</scope>
</reference>
<evidence type="ECO:0008006" key="6">
    <source>
        <dbReference type="Google" id="ProtNLM"/>
    </source>
</evidence>
<dbReference type="Pfam" id="PF23571">
    <property type="entry name" value="GH3_M"/>
    <property type="match status" value="1"/>
</dbReference>
<keyword evidence="1" id="KW-1133">Transmembrane helix</keyword>
<dbReference type="PANTHER" id="PTHR31901">
    <property type="entry name" value="GH3 DOMAIN-CONTAINING PROTEIN"/>
    <property type="match status" value="1"/>
</dbReference>
<dbReference type="EnsemblMetazoa" id="XM_003728196">
    <property type="protein sequence ID" value="XP_003728244"/>
    <property type="gene ID" value="LOC100891684"/>
</dbReference>